<dbReference type="Pfam" id="PF00271">
    <property type="entry name" value="Helicase_C"/>
    <property type="match status" value="1"/>
</dbReference>
<dbReference type="InterPro" id="IPR014014">
    <property type="entry name" value="RNA_helicase_DEAD_Q_motif"/>
</dbReference>
<dbReference type="InterPro" id="IPR001650">
    <property type="entry name" value="Helicase_C-like"/>
</dbReference>
<dbReference type="EC" id="3.6.4.13" evidence="11"/>
<keyword evidence="4" id="KW-0067">ATP-binding</keyword>
<dbReference type="InterPro" id="IPR050079">
    <property type="entry name" value="DEAD_box_RNA_helicase"/>
</dbReference>
<evidence type="ECO:0000313" key="11">
    <source>
        <dbReference type="EMBL" id="QDU66545.1"/>
    </source>
</evidence>
<keyword evidence="12" id="KW-1185">Reference proteome</keyword>
<accession>A0A518BHV6</accession>
<dbReference type="SUPFAM" id="SSF52540">
    <property type="entry name" value="P-loop containing nucleoside triphosphate hydrolases"/>
    <property type="match status" value="1"/>
</dbReference>
<evidence type="ECO:0000256" key="7">
    <source>
        <dbReference type="SAM" id="MobiDB-lite"/>
    </source>
</evidence>
<organism evidence="11 12">
    <name type="scientific">Engelhardtia mirabilis</name>
    <dbReference type="NCBI Taxonomy" id="2528011"/>
    <lineage>
        <taxon>Bacteria</taxon>
        <taxon>Pseudomonadati</taxon>
        <taxon>Planctomycetota</taxon>
        <taxon>Planctomycetia</taxon>
        <taxon>Planctomycetia incertae sedis</taxon>
        <taxon>Engelhardtia</taxon>
    </lineage>
</organism>
<dbReference type="PROSITE" id="PS00039">
    <property type="entry name" value="DEAD_ATP_HELICASE"/>
    <property type="match status" value="1"/>
</dbReference>
<feature type="compositionally biased region" description="Basic and acidic residues" evidence="7">
    <location>
        <begin position="30"/>
        <end position="42"/>
    </location>
</feature>
<comment type="similarity">
    <text evidence="5">Belongs to the DEAD box helicase family.</text>
</comment>
<dbReference type="SMART" id="SM00487">
    <property type="entry name" value="DEXDc"/>
    <property type="match status" value="1"/>
</dbReference>
<evidence type="ECO:0000256" key="3">
    <source>
        <dbReference type="ARBA" id="ARBA00022806"/>
    </source>
</evidence>
<evidence type="ECO:0000256" key="5">
    <source>
        <dbReference type="ARBA" id="ARBA00038437"/>
    </source>
</evidence>
<dbReference type="PROSITE" id="PS51192">
    <property type="entry name" value="HELICASE_ATP_BIND_1"/>
    <property type="match status" value="1"/>
</dbReference>
<dbReference type="GO" id="GO:0003676">
    <property type="term" value="F:nucleic acid binding"/>
    <property type="evidence" value="ECO:0007669"/>
    <property type="project" value="InterPro"/>
</dbReference>
<dbReference type="InterPro" id="IPR027417">
    <property type="entry name" value="P-loop_NTPase"/>
</dbReference>
<feature type="region of interest" description="Disordered" evidence="7">
    <location>
        <begin position="1"/>
        <end position="47"/>
    </location>
</feature>
<dbReference type="Pfam" id="PF00270">
    <property type="entry name" value="DEAD"/>
    <property type="match status" value="1"/>
</dbReference>
<evidence type="ECO:0000256" key="2">
    <source>
        <dbReference type="ARBA" id="ARBA00022801"/>
    </source>
</evidence>
<evidence type="ECO:0000256" key="6">
    <source>
        <dbReference type="PROSITE-ProRule" id="PRU00552"/>
    </source>
</evidence>
<feature type="domain" description="DEAD-box RNA helicase Q" evidence="10">
    <location>
        <begin position="48"/>
        <end position="76"/>
    </location>
</feature>
<dbReference type="GO" id="GO:0003724">
    <property type="term" value="F:RNA helicase activity"/>
    <property type="evidence" value="ECO:0007669"/>
    <property type="project" value="UniProtKB-EC"/>
</dbReference>
<proteinExistence type="inferred from homology"/>
<dbReference type="AlphaFoldDB" id="A0A518BHV6"/>
<dbReference type="Proteomes" id="UP000316921">
    <property type="component" value="Chromosome"/>
</dbReference>
<dbReference type="CDD" id="cd00268">
    <property type="entry name" value="DEADc"/>
    <property type="match status" value="1"/>
</dbReference>
<feature type="domain" description="Helicase ATP-binding" evidence="8">
    <location>
        <begin position="79"/>
        <end position="249"/>
    </location>
</feature>
<dbReference type="InterPro" id="IPR014001">
    <property type="entry name" value="Helicase_ATP-bd"/>
</dbReference>
<dbReference type="EMBL" id="CP036287">
    <property type="protein sequence ID" value="QDU66545.1"/>
    <property type="molecule type" value="Genomic_DNA"/>
</dbReference>
<dbReference type="InterPro" id="IPR000629">
    <property type="entry name" value="RNA-helicase_DEAD-box_CS"/>
</dbReference>
<feature type="domain" description="Helicase C-terminal" evidence="9">
    <location>
        <begin position="260"/>
        <end position="429"/>
    </location>
</feature>
<evidence type="ECO:0000256" key="4">
    <source>
        <dbReference type="ARBA" id="ARBA00022840"/>
    </source>
</evidence>
<name>A0A518BHV6_9BACT</name>
<dbReference type="PROSITE" id="PS51195">
    <property type="entry name" value="Q_MOTIF"/>
    <property type="match status" value="1"/>
</dbReference>
<dbReference type="SMART" id="SM00490">
    <property type="entry name" value="HELICc"/>
    <property type="match status" value="1"/>
</dbReference>
<gene>
    <name evidence="11" type="ORF">Pla133_16210</name>
</gene>
<dbReference type="Gene3D" id="3.40.50.300">
    <property type="entry name" value="P-loop containing nucleotide triphosphate hydrolases"/>
    <property type="match status" value="2"/>
</dbReference>
<keyword evidence="3 11" id="KW-0347">Helicase</keyword>
<dbReference type="GO" id="GO:0005524">
    <property type="term" value="F:ATP binding"/>
    <property type="evidence" value="ECO:0007669"/>
    <property type="project" value="UniProtKB-KW"/>
</dbReference>
<evidence type="ECO:0000313" key="12">
    <source>
        <dbReference type="Proteomes" id="UP000316921"/>
    </source>
</evidence>
<dbReference type="GO" id="GO:0016787">
    <property type="term" value="F:hydrolase activity"/>
    <property type="evidence" value="ECO:0007669"/>
    <property type="project" value="UniProtKB-KW"/>
</dbReference>
<sequence>MTQMRKGRPQQGGPRRGGGGKGRTGGATKRSAEPVEELHPNDEPPDIESFSEWDLGREVQQAIADMGITSPTPIQKLAIGPVLEGRDVIAKAETGTGKTLAFGAPMIAKLDPARSTVLGLVLCPTRELAQQVAQVLTELGRARGIKVALLVGGDPIPPQVKALHAGAQLVVATPGRVLDLAGQRFLNFPWTEFAVLDEADEMLEIGFLDDVRKILDLLPEERQTLLFSATFPPPLLELARSHTKNPVELATAKGVATVDRIVQHVCFVNDEDRANVMRRLLMDSGPDDLFLVFCERRTDVDRLFRRLERLPFGVKALHGGYDQAARFRVMSAFRGGEVRALIATDVASRGLDVSGVTHVINFGVPREVSDYTHRIGRTGRAGRSGHALTFVPNQDTRRWREIAGRMTWTVDEIAERDLRRVMFTDPEILLERGAAEAPAQEPEREERPRRGRDEAPRAEREERPRRSRDEEPRAERGERPRRSRDESPRTEREERPRRSRDESPRAEREERPRRSRDESPRAEREERPRRSRDESPRAEREERPRRNRDEAPSSEREERPRRSRDESPRAEREERPRRSRDESPRTEREERPRRSRDEAPSAEREERPRRSRDESPRTERDERPRRSRDEAPSAEREERPRRSRDESPRTEREERPRRSRDEAPSAEREERPRRSRDESPRTEREERPRRSRDEAPSSEREERPRRSRDESPRAEREERPRRNRDEAPRAEREERPRRESADRAPRRERPRTGSEESAPARGGFGMGLDESPSPPKRAARRESQERPERIERPRRSAGEKSERAPRKSDDSGAGGFGAGL</sequence>
<keyword evidence="1" id="KW-0547">Nucleotide-binding</keyword>
<dbReference type="PANTHER" id="PTHR47959">
    <property type="entry name" value="ATP-DEPENDENT RNA HELICASE RHLE-RELATED"/>
    <property type="match status" value="1"/>
</dbReference>
<feature type="compositionally biased region" description="Basic and acidic residues" evidence="7">
    <location>
        <begin position="780"/>
        <end position="810"/>
    </location>
</feature>
<dbReference type="InterPro" id="IPR044742">
    <property type="entry name" value="DEAD/DEAH_RhlB"/>
</dbReference>
<evidence type="ECO:0000259" key="9">
    <source>
        <dbReference type="PROSITE" id="PS51194"/>
    </source>
</evidence>
<feature type="short sequence motif" description="Q motif" evidence="6">
    <location>
        <begin position="48"/>
        <end position="76"/>
    </location>
</feature>
<dbReference type="PANTHER" id="PTHR47959:SF1">
    <property type="entry name" value="ATP-DEPENDENT RNA HELICASE DBPA"/>
    <property type="match status" value="1"/>
</dbReference>
<evidence type="ECO:0000259" key="10">
    <source>
        <dbReference type="PROSITE" id="PS51195"/>
    </source>
</evidence>
<dbReference type="CDD" id="cd18787">
    <property type="entry name" value="SF2_C_DEAD"/>
    <property type="match status" value="1"/>
</dbReference>
<feature type="region of interest" description="Disordered" evidence="7">
    <location>
        <begin position="431"/>
        <end position="820"/>
    </location>
</feature>
<feature type="compositionally biased region" description="Basic and acidic residues" evidence="7">
    <location>
        <begin position="441"/>
        <end position="754"/>
    </location>
</feature>
<dbReference type="PROSITE" id="PS51194">
    <property type="entry name" value="HELICASE_CTER"/>
    <property type="match status" value="1"/>
</dbReference>
<protein>
    <submittedName>
        <fullName evidence="11">Putative DEAD-box ATP-dependent RNA helicase</fullName>
        <ecNumber evidence="11">3.6.4.13</ecNumber>
    </submittedName>
</protein>
<dbReference type="GO" id="GO:0005829">
    <property type="term" value="C:cytosol"/>
    <property type="evidence" value="ECO:0007669"/>
    <property type="project" value="TreeGrafter"/>
</dbReference>
<feature type="compositionally biased region" description="Gly residues" evidence="7">
    <location>
        <begin position="14"/>
        <end position="25"/>
    </location>
</feature>
<reference evidence="11 12" key="1">
    <citation type="submission" date="2019-02" db="EMBL/GenBank/DDBJ databases">
        <title>Deep-cultivation of Planctomycetes and their phenomic and genomic characterization uncovers novel biology.</title>
        <authorList>
            <person name="Wiegand S."/>
            <person name="Jogler M."/>
            <person name="Boedeker C."/>
            <person name="Pinto D."/>
            <person name="Vollmers J."/>
            <person name="Rivas-Marin E."/>
            <person name="Kohn T."/>
            <person name="Peeters S.H."/>
            <person name="Heuer A."/>
            <person name="Rast P."/>
            <person name="Oberbeckmann S."/>
            <person name="Bunk B."/>
            <person name="Jeske O."/>
            <person name="Meyerdierks A."/>
            <person name="Storesund J.E."/>
            <person name="Kallscheuer N."/>
            <person name="Luecker S."/>
            <person name="Lage O.M."/>
            <person name="Pohl T."/>
            <person name="Merkel B.J."/>
            <person name="Hornburger P."/>
            <person name="Mueller R.-W."/>
            <person name="Bruemmer F."/>
            <person name="Labrenz M."/>
            <person name="Spormann A.M."/>
            <person name="Op den Camp H."/>
            <person name="Overmann J."/>
            <person name="Amann R."/>
            <person name="Jetten M.S.M."/>
            <person name="Mascher T."/>
            <person name="Medema M.H."/>
            <person name="Devos D.P."/>
            <person name="Kaster A.-K."/>
            <person name="Ovreas L."/>
            <person name="Rohde M."/>
            <person name="Galperin M.Y."/>
            <person name="Jogler C."/>
        </authorList>
    </citation>
    <scope>NUCLEOTIDE SEQUENCE [LARGE SCALE GENOMIC DNA]</scope>
    <source>
        <strain evidence="11 12">Pla133</strain>
    </source>
</reference>
<keyword evidence="2 11" id="KW-0378">Hydrolase</keyword>
<dbReference type="KEGG" id="pbap:Pla133_16210"/>
<evidence type="ECO:0000256" key="1">
    <source>
        <dbReference type="ARBA" id="ARBA00022741"/>
    </source>
</evidence>
<dbReference type="InterPro" id="IPR011545">
    <property type="entry name" value="DEAD/DEAH_box_helicase_dom"/>
</dbReference>
<dbReference type="RefSeq" id="WP_145064372.1">
    <property type="nucleotide sequence ID" value="NZ_CP036287.1"/>
</dbReference>
<evidence type="ECO:0000259" key="8">
    <source>
        <dbReference type="PROSITE" id="PS51192"/>
    </source>
</evidence>